<dbReference type="EMBL" id="UCZA01000042">
    <property type="protein sequence ID" value="SQP88037.1"/>
    <property type="molecule type" value="Genomic_DNA"/>
</dbReference>
<accession>A0A2X7JXI6</accession>
<name>A0A2X7JXI6_ECOLX</name>
<protein>
    <submittedName>
        <fullName evidence="1">Uncharacterized protein</fullName>
    </submittedName>
</protein>
<organism evidence="1 2">
    <name type="scientific">Escherichia coli</name>
    <dbReference type="NCBI Taxonomy" id="562"/>
    <lineage>
        <taxon>Bacteria</taxon>
        <taxon>Pseudomonadati</taxon>
        <taxon>Pseudomonadota</taxon>
        <taxon>Gammaproteobacteria</taxon>
        <taxon>Enterobacterales</taxon>
        <taxon>Enterobacteriaceae</taxon>
        <taxon>Escherichia</taxon>
    </lineage>
</organism>
<dbReference type="RefSeq" id="WP_001816705.1">
    <property type="nucleotide sequence ID" value="NZ_CP122883.1"/>
</dbReference>
<dbReference type="AlphaFoldDB" id="A0A2X7JXI6"/>
<gene>
    <name evidence="1" type="ORF">SAMEA3752557_04886</name>
</gene>
<dbReference type="Proteomes" id="UP000250671">
    <property type="component" value="Unassembled WGS sequence"/>
</dbReference>
<proteinExistence type="predicted"/>
<evidence type="ECO:0000313" key="1">
    <source>
        <dbReference type="EMBL" id="SQP88037.1"/>
    </source>
</evidence>
<evidence type="ECO:0000313" key="2">
    <source>
        <dbReference type="Proteomes" id="UP000250671"/>
    </source>
</evidence>
<sequence length="126" mass="13947">MAISRHRLRLGPKSKPAQQDQGLIYGYFSAERFVHANGTRTDEIAMNPAYRDRLLEAIASGNADQFAGDLEAMGIEVGEDGELTIKNENKSNRIKYTCSMCETNIWGKPDLNVMCGDCNVAFEVAN</sequence>
<reference evidence="1 2" key="1">
    <citation type="submission" date="2018-06" db="EMBL/GenBank/DDBJ databases">
        <authorList>
            <consortium name="Pathogen Informatics"/>
            <person name="Doyle S."/>
        </authorList>
    </citation>
    <scope>NUCLEOTIDE SEQUENCE [LARGE SCALE GENOMIC DNA]</scope>
    <source>
        <strain evidence="1 2">VREC0535</strain>
    </source>
</reference>